<accession>A0ABV5FYM9</accession>
<keyword evidence="3" id="KW-1185">Reference proteome</keyword>
<proteinExistence type="predicted"/>
<protein>
    <submittedName>
        <fullName evidence="2">Uncharacterized protein</fullName>
    </submittedName>
</protein>
<dbReference type="Proteomes" id="UP001589575">
    <property type="component" value="Unassembled WGS sequence"/>
</dbReference>
<dbReference type="EMBL" id="JBHMFI010000001">
    <property type="protein sequence ID" value="MFB9071792.1"/>
    <property type="molecule type" value="Genomic_DNA"/>
</dbReference>
<name>A0ABV5FYM9_9MICC</name>
<evidence type="ECO:0000313" key="2">
    <source>
        <dbReference type="EMBL" id="MFB9071792.1"/>
    </source>
</evidence>
<reference evidence="2 3" key="1">
    <citation type="submission" date="2024-09" db="EMBL/GenBank/DDBJ databases">
        <authorList>
            <person name="Sun Q."/>
            <person name="Mori K."/>
        </authorList>
    </citation>
    <scope>NUCLEOTIDE SEQUENCE [LARGE SCALE GENOMIC DNA]</scope>
    <source>
        <strain evidence="2 3">CCM 7609</strain>
    </source>
</reference>
<feature type="region of interest" description="Disordered" evidence="1">
    <location>
        <begin position="30"/>
        <end position="66"/>
    </location>
</feature>
<organism evidence="2 3">
    <name type="scientific">Citricoccus parietis</name>
    <dbReference type="NCBI Taxonomy" id="592307"/>
    <lineage>
        <taxon>Bacteria</taxon>
        <taxon>Bacillati</taxon>
        <taxon>Actinomycetota</taxon>
        <taxon>Actinomycetes</taxon>
        <taxon>Micrococcales</taxon>
        <taxon>Micrococcaceae</taxon>
        <taxon>Citricoccus</taxon>
    </lineage>
</organism>
<evidence type="ECO:0000256" key="1">
    <source>
        <dbReference type="SAM" id="MobiDB-lite"/>
    </source>
</evidence>
<comment type="caution">
    <text evidence="2">The sequence shown here is derived from an EMBL/GenBank/DDBJ whole genome shotgun (WGS) entry which is preliminary data.</text>
</comment>
<sequence>MGHPETQVTDRGQLRPVDWGACFPQIQHSRPLPTLPPTPRSASSAGAAWSVPCSCSGWPRRETSIA</sequence>
<evidence type="ECO:0000313" key="3">
    <source>
        <dbReference type="Proteomes" id="UP001589575"/>
    </source>
</evidence>
<gene>
    <name evidence="2" type="ORF">ACFFX0_11495</name>
</gene>